<evidence type="ECO:0000256" key="1">
    <source>
        <dbReference type="ARBA" id="ARBA00008061"/>
    </source>
</evidence>
<dbReference type="SUPFAM" id="SSF51011">
    <property type="entry name" value="Glycosyl hydrolase domain"/>
    <property type="match status" value="1"/>
</dbReference>
<dbReference type="PANTHER" id="PTHR10357:SF179">
    <property type="entry name" value="NEUTRAL AND BASIC AMINO ACID TRANSPORT PROTEIN RBAT"/>
    <property type="match status" value="1"/>
</dbReference>
<dbReference type="Gene3D" id="2.60.40.1180">
    <property type="entry name" value="Golgi alpha-mannosidase II"/>
    <property type="match status" value="1"/>
</dbReference>
<accession>A0ABV7M6Y9</accession>
<keyword evidence="3" id="KW-0378">Hydrolase</keyword>
<dbReference type="RefSeq" id="WP_189577262.1">
    <property type="nucleotide sequence ID" value="NZ_BMXU01000004.1"/>
</dbReference>
<organism evidence="3 4">
    <name type="scientific">Parvularcula lutaonensis</name>
    <dbReference type="NCBI Taxonomy" id="491923"/>
    <lineage>
        <taxon>Bacteria</taxon>
        <taxon>Pseudomonadati</taxon>
        <taxon>Pseudomonadota</taxon>
        <taxon>Alphaproteobacteria</taxon>
        <taxon>Parvularculales</taxon>
        <taxon>Parvularculaceae</taxon>
        <taxon>Parvularcula</taxon>
    </lineage>
</organism>
<dbReference type="GO" id="GO:0004558">
    <property type="term" value="F:alpha-1,4-glucosidase activity"/>
    <property type="evidence" value="ECO:0007669"/>
    <property type="project" value="UniProtKB-EC"/>
</dbReference>
<dbReference type="EC" id="3.2.1.20" evidence="3"/>
<dbReference type="InterPro" id="IPR045857">
    <property type="entry name" value="O16G_dom_2"/>
</dbReference>
<gene>
    <name evidence="3" type="ORF">ACFONP_00450</name>
</gene>
<evidence type="ECO:0000313" key="4">
    <source>
        <dbReference type="Proteomes" id="UP001595607"/>
    </source>
</evidence>
<name>A0ABV7M6Y9_9PROT</name>
<dbReference type="EMBL" id="JBHRVA010000001">
    <property type="protein sequence ID" value="MFC3301198.1"/>
    <property type="molecule type" value="Genomic_DNA"/>
</dbReference>
<dbReference type="Gene3D" id="3.90.400.10">
    <property type="entry name" value="Oligo-1,6-glucosidase, Domain 2"/>
    <property type="match status" value="1"/>
</dbReference>
<dbReference type="PANTHER" id="PTHR10357">
    <property type="entry name" value="ALPHA-AMYLASE FAMILY MEMBER"/>
    <property type="match status" value="1"/>
</dbReference>
<reference evidence="4" key="1">
    <citation type="journal article" date="2019" name="Int. J. Syst. Evol. Microbiol.">
        <title>The Global Catalogue of Microorganisms (GCM) 10K type strain sequencing project: providing services to taxonomists for standard genome sequencing and annotation.</title>
        <authorList>
            <consortium name="The Broad Institute Genomics Platform"/>
            <consortium name="The Broad Institute Genome Sequencing Center for Infectious Disease"/>
            <person name="Wu L."/>
            <person name="Ma J."/>
        </authorList>
    </citation>
    <scope>NUCLEOTIDE SEQUENCE [LARGE SCALE GENOMIC DNA]</scope>
    <source>
        <strain evidence="4">KCTC 22245</strain>
    </source>
</reference>
<dbReference type="Pfam" id="PF00128">
    <property type="entry name" value="Alpha-amylase"/>
    <property type="match status" value="1"/>
</dbReference>
<comment type="similarity">
    <text evidence="1">Belongs to the glycosyl hydrolase 13 family.</text>
</comment>
<evidence type="ECO:0000259" key="2">
    <source>
        <dbReference type="SMART" id="SM00642"/>
    </source>
</evidence>
<evidence type="ECO:0000313" key="3">
    <source>
        <dbReference type="EMBL" id="MFC3301198.1"/>
    </source>
</evidence>
<dbReference type="SMART" id="SM00642">
    <property type="entry name" value="Aamy"/>
    <property type="match status" value="1"/>
</dbReference>
<dbReference type="InterPro" id="IPR006047">
    <property type="entry name" value="GH13_cat_dom"/>
</dbReference>
<keyword evidence="3" id="KW-0326">Glycosidase</keyword>
<dbReference type="InterPro" id="IPR017853">
    <property type="entry name" value="GH"/>
</dbReference>
<keyword evidence="4" id="KW-1185">Reference proteome</keyword>
<dbReference type="InterPro" id="IPR013780">
    <property type="entry name" value="Glyco_hydro_b"/>
</dbReference>
<sequence length="529" mass="60348">MADLWWKGAVIYQIYPRSYRDTNGDGVGDLKGVIEKLPYVADLGVDGIWLSPFFTSPMHDFGYDVADYCDVDPVFGTLQDFDTLLSEAHDRGLKLIIDQVYSHTSDRHPWFRDSRQRRNGRDDWYVWADAKEDGTPPNNWLSVFGGPAWSWDTGRRQYYLHNFLREQPDLNFHNEEVQEEILETAKFWLERGVDGFRLDVANYYLHDDQLRDNPPSKAEAPKRPYDFQRHVYNRSRPENLEFIERFRTLLDSHDAKMAVAEVFSDKPIERSTEYTEGPKRLHTAYSFSFLHAEEMSAGLIRSALEAWTSPEAWPSWSFSNHDVARVLTRWGGEDAPPECARMLIALLTCLRGTAFIYQGEELGLPQADVPYEMLKDPEAIRFWPDNLGRDGCRTPMPWVSEAENVGFGLGVPWLPIDPRHKLLAVDLQEADPDSVLHFTRNFLELRKGQPALQSGSITFHDAPEPVLAFTRKSGEDAILCVFNLSSVEAALPDGIAVRAGKPLETGLLAYREDGGIILPPYGGLLSYRL</sequence>
<dbReference type="Gene3D" id="3.20.20.80">
    <property type="entry name" value="Glycosidases"/>
    <property type="match status" value="1"/>
</dbReference>
<comment type="caution">
    <text evidence="3">The sequence shown here is derived from an EMBL/GenBank/DDBJ whole genome shotgun (WGS) entry which is preliminary data.</text>
</comment>
<dbReference type="Proteomes" id="UP001595607">
    <property type="component" value="Unassembled WGS sequence"/>
</dbReference>
<feature type="domain" description="Glycosyl hydrolase family 13 catalytic" evidence="2">
    <location>
        <begin position="13"/>
        <end position="393"/>
    </location>
</feature>
<protein>
    <submittedName>
        <fullName evidence="3">Alpha-glucosidase</fullName>
        <ecNumber evidence="3">3.2.1.20</ecNumber>
    </submittedName>
</protein>
<dbReference type="CDD" id="cd11330">
    <property type="entry name" value="AmyAc_OligoGlu"/>
    <property type="match status" value="1"/>
</dbReference>
<proteinExistence type="inferred from homology"/>
<dbReference type="SUPFAM" id="SSF51445">
    <property type="entry name" value="(Trans)glycosidases"/>
    <property type="match status" value="1"/>
</dbReference>